<dbReference type="Proteomes" id="UP000632659">
    <property type="component" value="Unassembled WGS sequence"/>
</dbReference>
<accession>A0A8J6PA08</accession>
<protein>
    <submittedName>
        <fullName evidence="1">Uncharacterized protein</fullName>
    </submittedName>
</protein>
<gene>
    <name evidence="1" type="ORF">H8702_13330</name>
</gene>
<comment type="caution">
    <text evidence="1">The sequence shown here is derived from an EMBL/GenBank/DDBJ whole genome shotgun (WGS) entry which is preliminary data.</text>
</comment>
<dbReference type="EMBL" id="JACRTL010000012">
    <property type="protein sequence ID" value="MBC8612074.1"/>
    <property type="molecule type" value="Genomic_DNA"/>
</dbReference>
<dbReference type="AlphaFoldDB" id="A0A8J6PA08"/>
<name>A0A8J6PA08_9FIRM</name>
<evidence type="ECO:0000313" key="2">
    <source>
        <dbReference type="Proteomes" id="UP000632659"/>
    </source>
</evidence>
<organism evidence="1 2">
    <name type="scientific">Massiliimalia timonensis</name>
    <dbReference type="NCBI Taxonomy" id="1987501"/>
    <lineage>
        <taxon>Bacteria</taxon>
        <taxon>Bacillati</taxon>
        <taxon>Bacillota</taxon>
        <taxon>Clostridia</taxon>
        <taxon>Eubacteriales</taxon>
        <taxon>Oscillospiraceae</taxon>
        <taxon>Massiliimalia</taxon>
    </lineage>
</organism>
<keyword evidence="2" id="KW-1185">Reference proteome</keyword>
<proteinExistence type="predicted"/>
<evidence type="ECO:0000313" key="1">
    <source>
        <dbReference type="EMBL" id="MBC8612074.1"/>
    </source>
</evidence>
<sequence length="128" mass="15149">MIMDKVIQIDGKEVGFRATALTPRFYRHKIGRDIMQDMNQLQKSFDRVKTAKKYESKEELEQAQLSVMDLEIFENVAYIMAKQYDNTIANTVEEWLDSFSCFSIYEVLPYLIELWGLNQQTTSKYKKK</sequence>
<reference evidence="1" key="1">
    <citation type="submission" date="2020-08" db="EMBL/GenBank/DDBJ databases">
        <title>Genome public.</title>
        <authorList>
            <person name="Liu C."/>
            <person name="Sun Q."/>
        </authorList>
    </citation>
    <scope>NUCLEOTIDE SEQUENCE</scope>
    <source>
        <strain evidence="1">NSJ-15</strain>
    </source>
</reference>